<evidence type="ECO:0008006" key="3">
    <source>
        <dbReference type="Google" id="ProtNLM"/>
    </source>
</evidence>
<dbReference type="OrthoDB" id="1053771at2759"/>
<reference evidence="1 2" key="1">
    <citation type="journal article" date="2020" name="ISME J.">
        <title>Uncovering the hidden diversity of litter-decomposition mechanisms in mushroom-forming fungi.</title>
        <authorList>
            <person name="Floudas D."/>
            <person name="Bentzer J."/>
            <person name="Ahren D."/>
            <person name="Johansson T."/>
            <person name="Persson P."/>
            <person name="Tunlid A."/>
        </authorList>
    </citation>
    <scope>NUCLEOTIDE SEQUENCE [LARGE SCALE GENOMIC DNA]</scope>
    <source>
        <strain evidence="1 2">CBS 406.79</strain>
    </source>
</reference>
<name>A0A8H5HPS6_9AGAR</name>
<evidence type="ECO:0000313" key="2">
    <source>
        <dbReference type="Proteomes" id="UP000518752"/>
    </source>
</evidence>
<dbReference type="SUPFAM" id="SSF51726">
    <property type="entry name" value="UROD/MetE-like"/>
    <property type="match status" value="1"/>
</dbReference>
<comment type="caution">
    <text evidence="1">The sequence shown here is derived from an EMBL/GenBank/DDBJ whole genome shotgun (WGS) entry which is preliminary data.</text>
</comment>
<evidence type="ECO:0000313" key="1">
    <source>
        <dbReference type="EMBL" id="KAF5387267.1"/>
    </source>
</evidence>
<gene>
    <name evidence="1" type="ORF">D9757_006818</name>
</gene>
<organism evidence="1 2">
    <name type="scientific">Collybiopsis confluens</name>
    <dbReference type="NCBI Taxonomy" id="2823264"/>
    <lineage>
        <taxon>Eukaryota</taxon>
        <taxon>Fungi</taxon>
        <taxon>Dikarya</taxon>
        <taxon>Basidiomycota</taxon>
        <taxon>Agaricomycotina</taxon>
        <taxon>Agaricomycetes</taxon>
        <taxon>Agaricomycetidae</taxon>
        <taxon>Agaricales</taxon>
        <taxon>Marasmiineae</taxon>
        <taxon>Omphalotaceae</taxon>
        <taxon>Collybiopsis</taxon>
    </lineage>
</organism>
<dbReference type="AlphaFoldDB" id="A0A8H5HPS6"/>
<dbReference type="Proteomes" id="UP000518752">
    <property type="component" value="Unassembled WGS sequence"/>
</dbReference>
<proteinExistence type="predicted"/>
<dbReference type="PANTHER" id="PTHR43844">
    <property type="entry name" value="METHIONINE SYNTHASE"/>
    <property type="match status" value="1"/>
</dbReference>
<dbReference type="Gene3D" id="3.20.20.210">
    <property type="match status" value="1"/>
</dbReference>
<protein>
    <recommendedName>
        <fullName evidence="3">Methionine synthase</fullName>
    </recommendedName>
</protein>
<accession>A0A8H5HPS6</accession>
<sequence>MPIPTELVGSLPRPTYLQKAYADYDAGKINQEEFIKVQDRAVEDSLERLKETGETSITDGDQRWVGFILYPFIETFGGKGLADNMDPEGIKFPFDDGHFRQIPRLTRGPFKYRTYAFKNLERSIALSKGFPMKQTVIAPSMAYLTYPIDEEIPGYPRAQFVEDIIDECERDVRGCFATGAKRVSIDFTEGRTALKNDPNNPWTQASLLDTFVSMINRVLDRFTPAERVNIGIHTCPGADCDSNHSIEVNYHSLLPSLFKLNAGYFLMQLASHPPEYRTSVYKDIGKHIRKDANGVKQIAFVGLTDTLNPTIETPEQVCESLLEASKYIPLDQLGATDDCGFSPFSDDVKPRHGGNPDAARDVAFAKITARMKGVKMASEKLNL</sequence>
<dbReference type="PANTHER" id="PTHR43844:SF2">
    <property type="entry name" value="SYNTHASE, VITAMIN-B12 INDEPENDENT, PUTATIVE (AFU_ORTHOLOGUE AFUA_3G12060)-RELATED"/>
    <property type="match status" value="1"/>
</dbReference>
<dbReference type="InterPro" id="IPR038071">
    <property type="entry name" value="UROD/MetE-like_sf"/>
</dbReference>
<keyword evidence="2" id="KW-1185">Reference proteome</keyword>
<dbReference type="EMBL" id="JAACJN010000034">
    <property type="protein sequence ID" value="KAF5387267.1"/>
    <property type="molecule type" value="Genomic_DNA"/>
</dbReference>